<evidence type="ECO:0000313" key="2">
    <source>
        <dbReference type="EMBL" id="KIC93977.1"/>
    </source>
</evidence>
<comment type="caution">
    <text evidence="2">The sequence shown here is derived from an EMBL/GenBank/DDBJ whole genome shotgun (WGS) entry which is preliminary data.</text>
</comment>
<evidence type="ECO:0000313" key="3">
    <source>
        <dbReference type="Proteomes" id="UP000031408"/>
    </source>
</evidence>
<organism evidence="2 3">
    <name type="scientific">Flavihumibacter solisilvae</name>
    <dbReference type="NCBI Taxonomy" id="1349421"/>
    <lineage>
        <taxon>Bacteria</taxon>
        <taxon>Pseudomonadati</taxon>
        <taxon>Bacteroidota</taxon>
        <taxon>Chitinophagia</taxon>
        <taxon>Chitinophagales</taxon>
        <taxon>Chitinophagaceae</taxon>
        <taxon>Flavihumibacter</taxon>
    </lineage>
</organism>
<gene>
    <name evidence="2" type="ORF">OI18_13135</name>
</gene>
<dbReference type="Pfam" id="PF13460">
    <property type="entry name" value="NAD_binding_10"/>
    <property type="match status" value="1"/>
</dbReference>
<dbReference type="SUPFAM" id="SSF51735">
    <property type="entry name" value="NAD(P)-binding Rossmann-fold domains"/>
    <property type="match status" value="1"/>
</dbReference>
<dbReference type="InterPro" id="IPR051207">
    <property type="entry name" value="ComplexI_NDUFA9_subunit"/>
</dbReference>
<dbReference type="AlphaFoldDB" id="A0A0C1L1U5"/>
<evidence type="ECO:0000259" key="1">
    <source>
        <dbReference type="Pfam" id="PF13460"/>
    </source>
</evidence>
<dbReference type="GO" id="GO:0044877">
    <property type="term" value="F:protein-containing complex binding"/>
    <property type="evidence" value="ECO:0007669"/>
    <property type="project" value="TreeGrafter"/>
</dbReference>
<dbReference type="OrthoDB" id="9771302at2"/>
<sequence>MKIVVIGGTGLIGTKVVDKLRQLGHQVIVGSPSTGINTITGEGLAEAMKETDVVIDLANSPSFEDNAVMEFFKTAGKNLLAAEVNAGVRHHIAVSIVGVDLIDSGYMRAKMMQEKLIRESGVSYTIIRSTQFFEFLAGIASSGAQGNETHVSGAKFQPIAAEDVSSFVTQTALSEPINGHFEIAGPDRSTMADFVARYLHLTNDPRKVVSDDKTPYFGAVLKDSELVPQGQAKVGAISFDKWMESQLSKA</sequence>
<dbReference type="PANTHER" id="PTHR12126">
    <property type="entry name" value="NADH-UBIQUINONE OXIDOREDUCTASE 39 KDA SUBUNIT-RELATED"/>
    <property type="match status" value="1"/>
</dbReference>
<accession>A0A0C1L1U5</accession>
<dbReference type="InterPro" id="IPR036291">
    <property type="entry name" value="NAD(P)-bd_dom_sf"/>
</dbReference>
<keyword evidence="3" id="KW-1185">Reference proteome</keyword>
<dbReference type="PANTHER" id="PTHR12126:SF11">
    <property type="entry name" value="NADH DEHYDROGENASE [UBIQUINONE] 1 ALPHA SUBCOMPLEX SUBUNIT 9, MITOCHONDRIAL"/>
    <property type="match status" value="1"/>
</dbReference>
<protein>
    <submittedName>
        <fullName evidence="2">NmrA family transcriptional regulator</fullName>
    </submittedName>
</protein>
<name>A0A0C1L1U5_9BACT</name>
<dbReference type="RefSeq" id="WP_039140459.1">
    <property type="nucleotide sequence ID" value="NZ_JSVC01000015.1"/>
</dbReference>
<proteinExistence type="predicted"/>
<dbReference type="InterPro" id="IPR016040">
    <property type="entry name" value="NAD(P)-bd_dom"/>
</dbReference>
<reference evidence="2 3" key="1">
    <citation type="submission" date="2014-11" db="EMBL/GenBank/DDBJ databases">
        <title>Genome sequence of Flavihumibacter solisilvae 3-3.</title>
        <authorList>
            <person name="Zhou G."/>
            <person name="Li M."/>
            <person name="Wang G."/>
        </authorList>
    </citation>
    <scope>NUCLEOTIDE SEQUENCE [LARGE SCALE GENOMIC DNA]</scope>
    <source>
        <strain evidence="2 3">3-3</strain>
    </source>
</reference>
<dbReference type="STRING" id="1349421.OI18_13135"/>
<feature type="domain" description="NAD(P)-binding" evidence="1">
    <location>
        <begin position="7"/>
        <end position="170"/>
    </location>
</feature>
<dbReference type="EMBL" id="JSVC01000015">
    <property type="protein sequence ID" value="KIC93977.1"/>
    <property type="molecule type" value="Genomic_DNA"/>
</dbReference>
<dbReference type="Gene3D" id="3.40.50.720">
    <property type="entry name" value="NAD(P)-binding Rossmann-like Domain"/>
    <property type="match status" value="1"/>
</dbReference>
<dbReference type="Proteomes" id="UP000031408">
    <property type="component" value="Unassembled WGS sequence"/>
</dbReference>